<gene>
    <name evidence="2" type="ORF">T459_01864</name>
</gene>
<accession>A0A2G3AIC3</accession>
<evidence type="ECO:0000256" key="1">
    <source>
        <dbReference type="SAM" id="MobiDB-lite"/>
    </source>
</evidence>
<name>A0A2G3AIC3_CAPAN</name>
<dbReference type="Proteomes" id="UP000222542">
    <property type="component" value="Unassembled WGS sequence"/>
</dbReference>
<reference evidence="2 3" key="2">
    <citation type="journal article" date="2017" name="Genome Biol.">
        <title>New reference genome sequences of hot pepper reveal the massive evolution of plant disease-resistance genes by retroduplication.</title>
        <authorList>
            <person name="Kim S."/>
            <person name="Park J."/>
            <person name="Yeom S.I."/>
            <person name="Kim Y.M."/>
            <person name="Seo E."/>
            <person name="Kim K.T."/>
            <person name="Kim M.S."/>
            <person name="Lee J.M."/>
            <person name="Cheong K."/>
            <person name="Shin H.S."/>
            <person name="Kim S.B."/>
            <person name="Han K."/>
            <person name="Lee J."/>
            <person name="Park M."/>
            <person name="Lee H.A."/>
            <person name="Lee H.Y."/>
            <person name="Lee Y."/>
            <person name="Oh S."/>
            <person name="Lee J.H."/>
            <person name="Choi E."/>
            <person name="Choi E."/>
            <person name="Lee S.E."/>
            <person name="Jeon J."/>
            <person name="Kim H."/>
            <person name="Choi G."/>
            <person name="Song H."/>
            <person name="Lee J."/>
            <person name="Lee S.C."/>
            <person name="Kwon J.K."/>
            <person name="Lee H.Y."/>
            <person name="Koo N."/>
            <person name="Hong Y."/>
            <person name="Kim R.W."/>
            <person name="Kang W.H."/>
            <person name="Huh J.H."/>
            <person name="Kang B.C."/>
            <person name="Yang T.J."/>
            <person name="Lee Y.H."/>
            <person name="Bennetzen J.L."/>
            <person name="Choi D."/>
        </authorList>
    </citation>
    <scope>NUCLEOTIDE SEQUENCE [LARGE SCALE GENOMIC DNA]</scope>
    <source>
        <strain evidence="3">cv. CM334</strain>
    </source>
</reference>
<dbReference type="GO" id="GO:0008270">
    <property type="term" value="F:zinc ion binding"/>
    <property type="evidence" value="ECO:0007669"/>
    <property type="project" value="InterPro"/>
</dbReference>
<dbReference type="PANTHER" id="PTHR34222:SF85">
    <property type="entry name" value="CCHC-TYPE DOMAIN-CONTAINING PROTEIN"/>
    <property type="match status" value="1"/>
</dbReference>
<dbReference type="SUPFAM" id="SSF57756">
    <property type="entry name" value="Retrovirus zinc finger-like domains"/>
    <property type="match status" value="1"/>
</dbReference>
<comment type="caution">
    <text evidence="2">The sequence shown here is derived from an EMBL/GenBank/DDBJ whole genome shotgun (WGS) entry which is preliminary data.</text>
</comment>
<sequence length="150" mass="16607">MMKPLPDLDSVYSMLIHDEKQTELQASLSSCVSESTSFSVGAQRFPSKQSPQPNRYTQRVNFDPKRSYISNDGSNLFCKYCKKPGHLIGKCRKLYGNGYNDNTHYTKGKQGTFACVPHLQNSPPAVISPDVPSVSATSQPTESVHGFSKE</sequence>
<organism evidence="2 3">
    <name type="scientific">Capsicum annuum</name>
    <name type="common">Capsicum pepper</name>
    <dbReference type="NCBI Taxonomy" id="4072"/>
    <lineage>
        <taxon>Eukaryota</taxon>
        <taxon>Viridiplantae</taxon>
        <taxon>Streptophyta</taxon>
        <taxon>Embryophyta</taxon>
        <taxon>Tracheophyta</taxon>
        <taxon>Spermatophyta</taxon>
        <taxon>Magnoliopsida</taxon>
        <taxon>eudicotyledons</taxon>
        <taxon>Gunneridae</taxon>
        <taxon>Pentapetalae</taxon>
        <taxon>asterids</taxon>
        <taxon>lamiids</taxon>
        <taxon>Solanales</taxon>
        <taxon>Solanaceae</taxon>
        <taxon>Solanoideae</taxon>
        <taxon>Capsiceae</taxon>
        <taxon>Capsicum</taxon>
    </lineage>
</organism>
<evidence type="ECO:0008006" key="4">
    <source>
        <dbReference type="Google" id="ProtNLM"/>
    </source>
</evidence>
<dbReference type="EMBL" id="AYRZ02000001">
    <property type="protein sequence ID" value="PHT93982.1"/>
    <property type="molecule type" value="Genomic_DNA"/>
</dbReference>
<reference evidence="2 3" key="1">
    <citation type="journal article" date="2014" name="Nat. Genet.">
        <title>Genome sequence of the hot pepper provides insights into the evolution of pungency in Capsicum species.</title>
        <authorList>
            <person name="Kim S."/>
            <person name="Park M."/>
            <person name="Yeom S.I."/>
            <person name="Kim Y.M."/>
            <person name="Lee J.M."/>
            <person name="Lee H.A."/>
            <person name="Seo E."/>
            <person name="Choi J."/>
            <person name="Cheong K."/>
            <person name="Kim K.T."/>
            <person name="Jung K."/>
            <person name="Lee G.W."/>
            <person name="Oh S.K."/>
            <person name="Bae C."/>
            <person name="Kim S.B."/>
            <person name="Lee H.Y."/>
            <person name="Kim S.Y."/>
            <person name="Kim M.S."/>
            <person name="Kang B.C."/>
            <person name="Jo Y.D."/>
            <person name="Yang H.B."/>
            <person name="Jeong H.J."/>
            <person name="Kang W.H."/>
            <person name="Kwon J.K."/>
            <person name="Shin C."/>
            <person name="Lim J.Y."/>
            <person name="Park J.H."/>
            <person name="Huh J.H."/>
            <person name="Kim J.S."/>
            <person name="Kim B.D."/>
            <person name="Cohen O."/>
            <person name="Paran I."/>
            <person name="Suh M.C."/>
            <person name="Lee S.B."/>
            <person name="Kim Y.K."/>
            <person name="Shin Y."/>
            <person name="Noh S.J."/>
            <person name="Park J."/>
            <person name="Seo Y.S."/>
            <person name="Kwon S.Y."/>
            <person name="Kim H.A."/>
            <person name="Park J.M."/>
            <person name="Kim H.J."/>
            <person name="Choi S.B."/>
            <person name="Bosland P.W."/>
            <person name="Reeves G."/>
            <person name="Jo S.H."/>
            <person name="Lee B.W."/>
            <person name="Cho H.T."/>
            <person name="Choi H.S."/>
            <person name="Lee M.S."/>
            <person name="Yu Y."/>
            <person name="Do Choi Y."/>
            <person name="Park B.S."/>
            <person name="van Deynze A."/>
            <person name="Ashrafi H."/>
            <person name="Hill T."/>
            <person name="Kim W.T."/>
            <person name="Pai H.S."/>
            <person name="Ahn H.K."/>
            <person name="Yeam I."/>
            <person name="Giovannoni J.J."/>
            <person name="Rose J.K."/>
            <person name="Sorensen I."/>
            <person name="Lee S.J."/>
            <person name="Kim R.W."/>
            <person name="Choi I.Y."/>
            <person name="Choi B.S."/>
            <person name="Lim J.S."/>
            <person name="Lee Y.H."/>
            <person name="Choi D."/>
        </authorList>
    </citation>
    <scope>NUCLEOTIDE SEQUENCE [LARGE SCALE GENOMIC DNA]</scope>
    <source>
        <strain evidence="3">cv. CM334</strain>
    </source>
</reference>
<evidence type="ECO:0000313" key="2">
    <source>
        <dbReference type="EMBL" id="PHT93982.1"/>
    </source>
</evidence>
<evidence type="ECO:0000313" key="3">
    <source>
        <dbReference type="Proteomes" id="UP000222542"/>
    </source>
</evidence>
<proteinExistence type="predicted"/>
<dbReference type="AlphaFoldDB" id="A0A2G3AIC3"/>
<dbReference type="GO" id="GO:0003676">
    <property type="term" value="F:nucleic acid binding"/>
    <property type="evidence" value="ECO:0007669"/>
    <property type="project" value="InterPro"/>
</dbReference>
<dbReference type="InterPro" id="IPR036875">
    <property type="entry name" value="Znf_CCHC_sf"/>
</dbReference>
<protein>
    <recommendedName>
        <fullName evidence="4">CCHC-type domain-containing protein</fullName>
    </recommendedName>
</protein>
<dbReference type="Gramene" id="PHT93982">
    <property type="protein sequence ID" value="PHT93982"/>
    <property type="gene ID" value="T459_01864"/>
</dbReference>
<feature type="region of interest" description="Disordered" evidence="1">
    <location>
        <begin position="126"/>
        <end position="150"/>
    </location>
</feature>
<keyword evidence="3" id="KW-1185">Reference proteome</keyword>
<dbReference type="OMA" id="NDNTHYT"/>
<dbReference type="PANTHER" id="PTHR34222">
    <property type="entry name" value="GAG_PRE-INTEGRS DOMAIN-CONTAINING PROTEIN"/>
    <property type="match status" value="1"/>
</dbReference>